<evidence type="ECO:0000313" key="2">
    <source>
        <dbReference type="Proteomes" id="UP001057402"/>
    </source>
</evidence>
<dbReference type="Proteomes" id="UP001057402">
    <property type="component" value="Chromosome 11"/>
</dbReference>
<evidence type="ECO:0000313" key="1">
    <source>
        <dbReference type="EMBL" id="KAI4311020.1"/>
    </source>
</evidence>
<proteinExistence type="predicted"/>
<comment type="caution">
    <text evidence="1">The sequence shown here is derived from an EMBL/GenBank/DDBJ whole genome shotgun (WGS) entry which is preliminary data.</text>
</comment>
<reference evidence="2" key="1">
    <citation type="journal article" date="2023" name="Front. Plant Sci.">
        <title>Chromosomal-level genome assembly of Melastoma candidum provides insights into trichome evolution.</title>
        <authorList>
            <person name="Zhong Y."/>
            <person name="Wu W."/>
            <person name="Sun C."/>
            <person name="Zou P."/>
            <person name="Liu Y."/>
            <person name="Dai S."/>
            <person name="Zhou R."/>
        </authorList>
    </citation>
    <scope>NUCLEOTIDE SEQUENCE [LARGE SCALE GENOMIC DNA]</scope>
</reference>
<keyword evidence="2" id="KW-1185">Reference proteome</keyword>
<sequence length="326" mass="35906">MKHSLAAAASDARSLAGSSDTYIFIEEIGRGRFGTIHRCYSPARDAFFACKVIDKSLLSDPTDRQCLTNEPTIMSFLPPHPHVIRVHESVDSPESLSLIIDLCLPISLHDMIVSEDRLPEPRVRRFMVQLLSAVAHCHAYGVVHRDIKLENLLLVRGGHRVREDGEGEDGDGYYSYDVSKVGEDFPAEEEFEDYGLKLGDFGSAEWLGEGGMAEGVVGTPHYVAPEVLRGHGYGEKVDVWSAGVVMYVMLAGFEPFRGESVEKVFEAVCRGNLRFPTSVFGGVSAEAKDLLRKMICRDASRRLTAEQALRHPWIANGGGAGQRVVN</sequence>
<name>A0ACB9LHP4_9MYRT</name>
<gene>
    <name evidence="1" type="ORF">MLD38_035957</name>
</gene>
<protein>
    <submittedName>
        <fullName evidence="1">Uncharacterized protein</fullName>
    </submittedName>
</protein>
<dbReference type="EMBL" id="CM042890">
    <property type="protein sequence ID" value="KAI4311020.1"/>
    <property type="molecule type" value="Genomic_DNA"/>
</dbReference>
<organism evidence="1 2">
    <name type="scientific">Melastoma candidum</name>
    <dbReference type="NCBI Taxonomy" id="119954"/>
    <lineage>
        <taxon>Eukaryota</taxon>
        <taxon>Viridiplantae</taxon>
        <taxon>Streptophyta</taxon>
        <taxon>Embryophyta</taxon>
        <taxon>Tracheophyta</taxon>
        <taxon>Spermatophyta</taxon>
        <taxon>Magnoliopsida</taxon>
        <taxon>eudicotyledons</taxon>
        <taxon>Gunneridae</taxon>
        <taxon>Pentapetalae</taxon>
        <taxon>rosids</taxon>
        <taxon>malvids</taxon>
        <taxon>Myrtales</taxon>
        <taxon>Melastomataceae</taxon>
        <taxon>Melastomatoideae</taxon>
        <taxon>Melastomateae</taxon>
        <taxon>Melastoma</taxon>
    </lineage>
</organism>
<accession>A0ACB9LHP4</accession>